<dbReference type="GO" id="GO:0003700">
    <property type="term" value="F:DNA-binding transcription factor activity"/>
    <property type="evidence" value="ECO:0007669"/>
    <property type="project" value="InterPro"/>
</dbReference>
<keyword evidence="2" id="KW-0238">DNA-binding</keyword>
<proteinExistence type="predicted"/>
<accession>A0A7X1ZB44</accession>
<evidence type="ECO:0000256" key="3">
    <source>
        <dbReference type="ARBA" id="ARBA00023163"/>
    </source>
</evidence>
<dbReference type="InterPro" id="IPR050679">
    <property type="entry name" value="Bact_HTH_transcr_reg"/>
</dbReference>
<dbReference type="Proteomes" id="UP000434582">
    <property type="component" value="Unassembled WGS sequence"/>
</dbReference>
<dbReference type="EMBL" id="WIVE01000001">
    <property type="protein sequence ID" value="MQX35127.1"/>
    <property type="molecule type" value="Genomic_DNA"/>
</dbReference>
<dbReference type="AlphaFoldDB" id="A0A7X1ZB44"/>
<dbReference type="InterPro" id="IPR028978">
    <property type="entry name" value="Chorismate_lyase_/UTRA_dom_sf"/>
</dbReference>
<dbReference type="PRINTS" id="PR00035">
    <property type="entry name" value="HTHGNTR"/>
</dbReference>
<dbReference type="InterPro" id="IPR036390">
    <property type="entry name" value="WH_DNA-bd_sf"/>
</dbReference>
<sequence length="243" mass="27080">MPIMIKHRAIRDALLGRIVSGEWAPGRVIPGEVDLAREFGCTRATVARALRELVAAGLVERRRRGGTRVLGRSGRDAVVTIPIVREEIEAAGHAYGYERLTVREADPPEPIRQAFGLRPGAAAVHVACLHRADGRPAQVEDRWINAAAVPAVRTQDFRTVSPNEWLVRAVPYTRARHEFRAERPTDRLRGLLDLAPDEWVFVVERRTWREDAGITVAHLYNPADRFRITTRDPVAFGVDPGAG</sequence>
<evidence type="ECO:0000259" key="4">
    <source>
        <dbReference type="PROSITE" id="PS50949"/>
    </source>
</evidence>
<dbReference type="PANTHER" id="PTHR44846:SF16">
    <property type="entry name" value="TRANSCRIPTIONAL REGULATOR PHNF-RELATED"/>
    <property type="match status" value="1"/>
</dbReference>
<feature type="domain" description="HTH gntR-type" evidence="4">
    <location>
        <begin position="4"/>
        <end position="72"/>
    </location>
</feature>
<protein>
    <submittedName>
        <fullName evidence="5">UTRA domain-containing protein</fullName>
    </submittedName>
</protein>
<dbReference type="PROSITE" id="PS50949">
    <property type="entry name" value="HTH_GNTR"/>
    <property type="match status" value="1"/>
</dbReference>
<keyword evidence="3" id="KW-0804">Transcription</keyword>
<comment type="caution">
    <text evidence="5">The sequence shown here is derived from an EMBL/GenBank/DDBJ whole genome shotgun (WGS) entry which is preliminary data.</text>
</comment>
<keyword evidence="6" id="KW-1185">Reference proteome</keyword>
<organism evidence="5 6">
    <name type="scientific">Roseospira navarrensis</name>
    <dbReference type="NCBI Taxonomy" id="140058"/>
    <lineage>
        <taxon>Bacteria</taxon>
        <taxon>Pseudomonadati</taxon>
        <taxon>Pseudomonadota</taxon>
        <taxon>Alphaproteobacteria</taxon>
        <taxon>Rhodospirillales</taxon>
        <taxon>Rhodospirillaceae</taxon>
        <taxon>Roseospira</taxon>
    </lineage>
</organism>
<evidence type="ECO:0000256" key="2">
    <source>
        <dbReference type="ARBA" id="ARBA00023125"/>
    </source>
</evidence>
<dbReference type="SMART" id="SM00866">
    <property type="entry name" value="UTRA"/>
    <property type="match status" value="1"/>
</dbReference>
<dbReference type="GO" id="GO:0003677">
    <property type="term" value="F:DNA binding"/>
    <property type="evidence" value="ECO:0007669"/>
    <property type="project" value="UniProtKB-KW"/>
</dbReference>
<reference evidence="5 6" key="1">
    <citation type="submission" date="2019-10" db="EMBL/GenBank/DDBJ databases">
        <title>Draft whole-genome sequence of the purple nonsulfur photosynthetic bacterium Roseospira navarrensis DSM 15114.</title>
        <authorList>
            <person name="Kyndt J.A."/>
            <person name="Meyer T.E."/>
        </authorList>
    </citation>
    <scope>NUCLEOTIDE SEQUENCE [LARGE SCALE GENOMIC DNA]</scope>
    <source>
        <strain evidence="5 6">DSM 15114</strain>
    </source>
</reference>
<dbReference type="CDD" id="cd07377">
    <property type="entry name" value="WHTH_GntR"/>
    <property type="match status" value="1"/>
</dbReference>
<keyword evidence="1" id="KW-0805">Transcription regulation</keyword>
<name>A0A7X1ZB44_9PROT</name>
<evidence type="ECO:0000313" key="5">
    <source>
        <dbReference type="EMBL" id="MQX35127.1"/>
    </source>
</evidence>
<dbReference type="PANTHER" id="PTHR44846">
    <property type="entry name" value="MANNOSYL-D-GLYCERATE TRANSPORT/METABOLISM SYSTEM REPRESSOR MNGR-RELATED"/>
    <property type="match status" value="1"/>
</dbReference>
<dbReference type="OrthoDB" id="5454556at2"/>
<dbReference type="Pfam" id="PF00392">
    <property type="entry name" value="GntR"/>
    <property type="match status" value="1"/>
</dbReference>
<dbReference type="SMART" id="SM00345">
    <property type="entry name" value="HTH_GNTR"/>
    <property type="match status" value="1"/>
</dbReference>
<dbReference type="Pfam" id="PF07702">
    <property type="entry name" value="UTRA"/>
    <property type="match status" value="1"/>
</dbReference>
<gene>
    <name evidence="5" type="ORF">GHC57_01195</name>
</gene>
<dbReference type="SUPFAM" id="SSF64288">
    <property type="entry name" value="Chorismate lyase-like"/>
    <property type="match status" value="1"/>
</dbReference>
<dbReference type="InterPro" id="IPR011663">
    <property type="entry name" value="UTRA"/>
</dbReference>
<dbReference type="InterPro" id="IPR036388">
    <property type="entry name" value="WH-like_DNA-bd_sf"/>
</dbReference>
<dbReference type="Gene3D" id="3.40.1410.10">
    <property type="entry name" value="Chorismate lyase-like"/>
    <property type="match status" value="1"/>
</dbReference>
<dbReference type="InterPro" id="IPR000524">
    <property type="entry name" value="Tscrpt_reg_HTH_GntR"/>
</dbReference>
<dbReference type="Gene3D" id="1.10.10.10">
    <property type="entry name" value="Winged helix-like DNA-binding domain superfamily/Winged helix DNA-binding domain"/>
    <property type="match status" value="1"/>
</dbReference>
<dbReference type="SUPFAM" id="SSF46785">
    <property type="entry name" value="Winged helix' DNA-binding domain"/>
    <property type="match status" value="1"/>
</dbReference>
<evidence type="ECO:0000313" key="6">
    <source>
        <dbReference type="Proteomes" id="UP000434582"/>
    </source>
</evidence>
<evidence type="ECO:0000256" key="1">
    <source>
        <dbReference type="ARBA" id="ARBA00023015"/>
    </source>
</evidence>